<dbReference type="Proteomes" id="UP001595621">
    <property type="component" value="Unassembled WGS sequence"/>
</dbReference>
<reference evidence="2" key="1">
    <citation type="journal article" date="2019" name="Int. J. Syst. Evol. Microbiol.">
        <title>The Global Catalogue of Microorganisms (GCM) 10K type strain sequencing project: providing services to taxonomists for standard genome sequencing and annotation.</title>
        <authorList>
            <consortium name="The Broad Institute Genomics Platform"/>
            <consortium name="The Broad Institute Genome Sequencing Center for Infectious Disease"/>
            <person name="Wu L."/>
            <person name="Ma J."/>
        </authorList>
    </citation>
    <scope>NUCLEOTIDE SEQUENCE [LARGE SCALE GENOMIC DNA]</scope>
    <source>
        <strain evidence="2">KCTC 52277</strain>
    </source>
</reference>
<keyword evidence="2" id="KW-1185">Reference proteome</keyword>
<gene>
    <name evidence="1" type="ORF">ACFOE0_16905</name>
</gene>
<organism evidence="1 2">
    <name type="scientific">Shewanella submarina</name>
    <dbReference type="NCBI Taxonomy" id="2016376"/>
    <lineage>
        <taxon>Bacteria</taxon>
        <taxon>Pseudomonadati</taxon>
        <taxon>Pseudomonadota</taxon>
        <taxon>Gammaproteobacteria</taxon>
        <taxon>Alteromonadales</taxon>
        <taxon>Shewanellaceae</taxon>
        <taxon>Shewanella</taxon>
    </lineage>
</organism>
<sequence>MDKTKLTMYHAVEYLLKDLCVELGFCIPLGDSERIKEQDYLEVDSFACEILIAEGMSPEYEVQWRKRVCNRFIEKFG</sequence>
<dbReference type="EMBL" id="JBHRTD010000017">
    <property type="protein sequence ID" value="MFC3139846.1"/>
    <property type="molecule type" value="Genomic_DNA"/>
</dbReference>
<evidence type="ECO:0000313" key="1">
    <source>
        <dbReference type="EMBL" id="MFC3139846.1"/>
    </source>
</evidence>
<proteinExistence type="predicted"/>
<accession>A0ABV7GH76</accession>
<dbReference type="RefSeq" id="WP_248936336.1">
    <property type="nucleotide sequence ID" value="NZ_JAKILF010000004.1"/>
</dbReference>
<protein>
    <submittedName>
        <fullName evidence="1">Uncharacterized protein</fullName>
    </submittedName>
</protein>
<evidence type="ECO:0000313" key="2">
    <source>
        <dbReference type="Proteomes" id="UP001595621"/>
    </source>
</evidence>
<name>A0ABV7GH76_9GAMM</name>
<comment type="caution">
    <text evidence="1">The sequence shown here is derived from an EMBL/GenBank/DDBJ whole genome shotgun (WGS) entry which is preliminary data.</text>
</comment>